<dbReference type="OrthoDB" id="8520365at2"/>
<sequence length="329" mass="37523">MGAEKEKPVWERIAELGFADAVESKGFTRVGKTHWKMEGGGLTWRVLLVRGYKATPTSFLPVHGAYVHGLDELYARWDGSKASQYLHGSRQRVHMQSDTGGNVWDAQKREFDRLYPPPRIYGGWLGLFKDILEDVGVVRSRPIFDRDFLNIQFWGVAGNRLTARAFLTDGHDICDVARVVTGYWRKYSWPWIEARQDFDDLYRLHWAGNLHRCEAVLPFDYAVAKLAEDRSFMDSMARRTFAKAESAIEMAARMGFRLEEVATLHRDRPHSTARDRTIGQLIGCLSEARMLVGISRAFELGIPEPEIDLLAFEKYILTNYGPGAPVLSH</sequence>
<gene>
    <name evidence="1" type="ORF">CVT23_05520</name>
</gene>
<protein>
    <submittedName>
        <fullName evidence="1">Uncharacterized protein</fullName>
    </submittedName>
</protein>
<organism evidence="1 2">
    <name type="scientific">Minwuia thermotolerans</name>
    <dbReference type="NCBI Taxonomy" id="2056226"/>
    <lineage>
        <taxon>Bacteria</taxon>
        <taxon>Pseudomonadati</taxon>
        <taxon>Pseudomonadota</taxon>
        <taxon>Alphaproteobacteria</taxon>
        <taxon>Minwuiales</taxon>
        <taxon>Minwuiaceae</taxon>
        <taxon>Minwuia</taxon>
    </lineage>
</organism>
<proteinExistence type="predicted"/>
<comment type="caution">
    <text evidence="1">The sequence shown here is derived from an EMBL/GenBank/DDBJ whole genome shotgun (WGS) entry which is preliminary data.</text>
</comment>
<evidence type="ECO:0000313" key="1">
    <source>
        <dbReference type="EMBL" id="PJK30823.1"/>
    </source>
</evidence>
<reference evidence="1 2" key="1">
    <citation type="submission" date="2017-11" db="EMBL/GenBank/DDBJ databases">
        <title>Draft genome sequence of Rhizobiales bacterium SY3-13.</title>
        <authorList>
            <person name="Sun C."/>
        </authorList>
    </citation>
    <scope>NUCLEOTIDE SEQUENCE [LARGE SCALE GENOMIC DNA]</scope>
    <source>
        <strain evidence="1 2">SY3-13</strain>
    </source>
</reference>
<dbReference type="AlphaFoldDB" id="A0A2M9G529"/>
<dbReference type="RefSeq" id="WP_109794295.1">
    <property type="nucleotide sequence ID" value="NZ_PHIG01000018.1"/>
</dbReference>
<evidence type="ECO:0000313" key="2">
    <source>
        <dbReference type="Proteomes" id="UP000229498"/>
    </source>
</evidence>
<dbReference type="EMBL" id="PHIG01000018">
    <property type="protein sequence ID" value="PJK30823.1"/>
    <property type="molecule type" value="Genomic_DNA"/>
</dbReference>
<accession>A0A2M9G529</accession>
<name>A0A2M9G529_9PROT</name>
<keyword evidence="2" id="KW-1185">Reference proteome</keyword>
<dbReference type="Proteomes" id="UP000229498">
    <property type="component" value="Unassembled WGS sequence"/>
</dbReference>